<dbReference type="SUPFAM" id="SSF49785">
    <property type="entry name" value="Galactose-binding domain-like"/>
    <property type="match status" value="6"/>
</dbReference>
<gene>
    <name evidence="10" type="primary">LOC114666204</name>
</gene>
<evidence type="ECO:0000256" key="7">
    <source>
        <dbReference type="ARBA" id="ARBA00023157"/>
    </source>
</evidence>
<keyword evidence="5" id="KW-0430">Lectin</keyword>
<dbReference type="GO" id="GO:0001868">
    <property type="term" value="P:regulation of complement activation, lectin pathway"/>
    <property type="evidence" value="ECO:0007669"/>
    <property type="project" value="UniProtKB-ARBA"/>
</dbReference>
<evidence type="ECO:0000256" key="1">
    <source>
        <dbReference type="ARBA" id="ARBA00002219"/>
    </source>
</evidence>
<dbReference type="Ensembl" id="ENSECRT00000019051.1">
    <property type="protein sequence ID" value="ENSECRP00000018675.1"/>
    <property type="gene ID" value="ENSECRG00000012483.1"/>
</dbReference>
<evidence type="ECO:0000256" key="2">
    <source>
        <dbReference type="ARBA" id="ARBA00010147"/>
    </source>
</evidence>
<dbReference type="InterPro" id="IPR051941">
    <property type="entry name" value="BG_Antigen-Binding_Lectin"/>
</dbReference>
<dbReference type="GO" id="GO:0010185">
    <property type="term" value="P:regulation of cellular defense response"/>
    <property type="evidence" value="ECO:0007669"/>
    <property type="project" value="UniProtKB-ARBA"/>
</dbReference>
<dbReference type="GeneTree" id="ENSGT01060000248575"/>
<evidence type="ECO:0000256" key="4">
    <source>
        <dbReference type="ARBA" id="ARBA00022723"/>
    </source>
</evidence>
<evidence type="ECO:0000256" key="8">
    <source>
        <dbReference type="SAM" id="SignalP"/>
    </source>
</evidence>
<feature type="signal peptide" evidence="8">
    <location>
        <begin position="1"/>
        <end position="23"/>
    </location>
</feature>
<feature type="domain" description="Fucolectin tachylectin-4 pentraxin-1" evidence="9">
    <location>
        <begin position="484"/>
        <end position="629"/>
    </location>
</feature>
<keyword evidence="6" id="KW-0106">Calcium</keyword>
<reference evidence="10" key="2">
    <citation type="submission" date="2025-08" db="UniProtKB">
        <authorList>
            <consortium name="Ensembl"/>
        </authorList>
    </citation>
    <scope>IDENTIFICATION</scope>
</reference>
<dbReference type="Proteomes" id="UP000694620">
    <property type="component" value="Chromosome 1"/>
</dbReference>
<feature type="domain" description="Fucolectin tachylectin-4 pentraxin-1" evidence="9">
    <location>
        <begin position="784"/>
        <end position="926"/>
    </location>
</feature>
<dbReference type="Gene3D" id="2.60.120.260">
    <property type="entry name" value="Galactose-binding domain-like"/>
    <property type="match status" value="6"/>
</dbReference>
<organism evidence="10 11">
    <name type="scientific">Erpetoichthys calabaricus</name>
    <name type="common">Rope fish</name>
    <name type="synonym">Calamoichthys calabaricus</name>
    <dbReference type="NCBI Taxonomy" id="27687"/>
    <lineage>
        <taxon>Eukaryota</taxon>
        <taxon>Metazoa</taxon>
        <taxon>Chordata</taxon>
        <taxon>Craniata</taxon>
        <taxon>Vertebrata</taxon>
        <taxon>Euteleostomi</taxon>
        <taxon>Actinopterygii</taxon>
        <taxon>Polypteriformes</taxon>
        <taxon>Polypteridae</taxon>
        <taxon>Erpetoichthys</taxon>
    </lineage>
</organism>
<evidence type="ECO:0000259" key="9">
    <source>
        <dbReference type="SMART" id="SM00607"/>
    </source>
</evidence>
<dbReference type="Pfam" id="PF22633">
    <property type="entry name" value="F5_F8_type_C_2"/>
    <property type="match status" value="6"/>
</dbReference>
<keyword evidence="7" id="KW-1015">Disulfide bond</keyword>
<comment type="subunit">
    <text evidence="3">Homotrimer.</text>
</comment>
<feature type="domain" description="Fucolectin tachylectin-4 pentraxin-1" evidence="9">
    <location>
        <begin position="334"/>
        <end position="478"/>
    </location>
</feature>
<evidence type="ECO:0000256" key="5">
    <source>
        <dbReference type="ARBA" id="ARBA00022734"/>
    </source>
</evidence>
<reference evidence="10" key="3">
    <citation type="submission" date="2025-09" db="UniProtKB">
        <authorList>
            <consortium name="Ensembl"/>
        </authorList>
    </citation>
    <scope>IDENTIFICATION</scope>
</reference>
<name>A0A8C4SKW6_ERPCA</name>
<dbReference type="GO" id="GO:0042806">
    <property type="term" value="F:fucose binding"/>
    <property type="evidence" value="ECO:0007669"/>
    <property type="project" value="UniProtKB-ARBA"/>
</dbReference>
<accession>A0A8C4SKW6</accession>
<feature type="domain" description="Fucolectin tachylectin-4 pentraxin-1" evidence="9">
    <location>
        <begin position="635"/>
        <end position="777"/>
    </location>
</feature>
<comment type="function">
    <text evidence="1">Acts as a defensive agent. Recognizes blood group fucosylated oligosaccharides including A, B, H and Lewis B-type antigens. Does not recognize Lewis A antigen and has low affinity for monovalent haptens.</text>
</comment>
<dbReference type="PANTHER" id="PTHR45713">
    <property type="entry name" value="FTP DOMAIN-CONTAINING PROTEIN"/>
    <property type="match status" value="1"/>
</dbReference>
<dbReference type="InterPro" id="IPR006585">
    <property type="entry name" value="FTP1"/>
</dbReference>
<keyword evidence="8" id="KW-0732">Signal</keyword>
<keyword evidence="11" id="KW-1185">Reference proteome</keyword>
<keyword evidence="4" id="KW-0479">Metal-binding</keyword>
<dbReference type="AlphaFoldDB" id="A0A8C4SKW6"/>
<evidence type="ECO:0000313" key="11">
    <source>
        <dbReference type="Proteomes" id="UP000694620"/>
    </source>
</evidence>
<evidence type="ECO:0000313" key="10">
    <source>
        <dbReference type="Ensembl" id="ENSECRP00000018675.1"/>
    </source>
</evidence>
<feature type="domain" description="Fucolectin tachylectin-4 pentraxin-1" evidence="9">
    <location>
        <begin position="32"/>
        <end position="177"/>
    </location>
</feature>
<dbReference type="InterPro" id="IPR008979">
    <property type="entry name" value="Galactose-bd-like_sf"/>
</dbReference>
<dbReference type="PANTHER" id="PTHR45713:SF11">
    <property type="entry name" value="FUCOLECTIN TACHYLECTIN-4 PENTRAXIN-1 DOMAIN-CONTAINING PROTEIN"/>
    <property type="match status" value="1"/>
</dbReference>
<protein>
    <submittedName>
        <fullName evidence="10">Uncharacterized LOC114666204</fullName>
    </submittedName>
</protein>
<reference evidence="10" key="1">
    <citation type="submission" date="2021-06" db="EMBL/GenBank/DDBJ databases">
        <authorList>
            <consortium name="Wellcome Sanger Institute Data Sharing"/>
        </authorList>
    </citation>
    <scope>NUCLEOTIDE SEQUENCE [LARGE SCALE GENOMIC DNA]</scope>
</reference>
<feature type="chain" id="PRO_5034854326" evidence="8">
    <location>
        <begin position="24"/>
        <end position="926"/>
    </location>
</feature>
<evidence type="ECO:0000256" key="3">
    <source>
        <dbReference type="ARBA" id="ARBA00011233"/>
    </source>
</evidence>
<feature type="domain" description="Fucolectin tachylectin-4 pentraxin-1" evidence="9">
    <location>
        <begin position="183"/>
        <end position="328"/>
    </location>
</feature>
<comment type="similarity">
    <text evidence="2">Belongs to the fucolectin family.</text>
</comment>
<proteinExistence type="inferred from homology"/>
<dbReference type="GO" id="GO:0046872">
    <property type="term" value="F:metal ion binding"/>
    <property type="evidence" value="ECO:0007669"/>
    <property type="project" value="UniProtKB-KW"/>
</dbReference>
<dbReference type="SMART" id="SM00607">
    <property type="entry name" value="FTP"/>
    <property type="match status" value="6"/>
</dbReference>
<evidence type="ECO:0000256" key="6">
    <source>
        <dbReference type="ARBA" id="ARBA00022837"/>
    </source>
</evidence>
<sequence length="926" mass="100749">MKVSFIRRMKILALLWLFGIGFADLCVIPHDATNIARQGIAEQSSPFGNHGLPNLAIDGKRSGVWNDGTCTHTSNDSPSWWRLNLKASHAISVVVVYNRLDCCDTRLTGAEVRVGETPDVATHVKCGTIETTSPGSVHTICCNGKIGQFVSVVLPNQPQHLTLCEVEVYGEEMVSPCTPALNAVNIARQGTAEQSSPYLNFGGPNLAIDGKRSGIFSDWTCTHTSNDSPSWWRLNLKASYTISTVVVYNRLDCCDTRLTGAEVRVGDSPDVSKHVRCGTIEVTFPGSVHTICCNDLIGHYVSVVLPNQPQYLTLCEVEVYGEAVTPECKPGLNAINIARQGTAEQSSPYLDFGGPNLAIDGKRSGVFSDWTCTHTSNDSPSWWRLKLKASYDISTVVVYNRLDCCDTRLMGAEVRVGDSPDVSKHVKCGVIETTSPGSVHTICCNGKRGQFVSIVLPNPDHLTLCEVEVYGEEVVPPCKPALNAINIATGGLAEQSSQYAHGGAPDLVIDGKRNADSFNRSCSQTEITYPSWWRVNLKAVYAVSAVVVYNRQDCCDMQLLGAEVRVGATPDVSDHIICGTIEAVYPGSVHTICCNEMKGQYVSVVLPNRADYLSLCEVEVYGEAITPECKPEPNAINIAKQGTADQSSYYLYLGFPSHVIDGNRNGIFRKGSCTHTQKDTPSWWRVNLKATYAVSTVVVYNREDCCDSILMGAEIRVGDSRDVSKQVKCGTITAVYPGSAHTICCYGMKGQFVSVVLPNQYLTLCEVEVYGEPVPTECAPARNAINLARRGTAEQSSFYGSMGAANHAIDGRTDGDFNYRSCTHTGLESSPWLRVNLRATYAISSVVVYNRQDCCDGRLNGAEIRIGDSPDVSEHVRCGTIEATYPGSVHTICCHGRRGQYVSVVLPNQPQYLTLCEVEVYGEASD</sequence>